<dbReference type="SUPFAM" id="SSF56059">
    <property type="entry name" value="Glutathione synthetase ATP-binding domain-like"/>
    <property type="match status" value="1"/>
</dbReference>
<evidence type="ECO:0000313" key="2">
    <source>
        <dbReference type="EMBL" id="MFD2760932.1"/>
    </source>
</evidence>
<comment type="caution">
    <text evidence="2">The sequence shown here is derived from an EMBL/GenBank/DDBJ whole genome shotgun (WGS) entry which is preliminary data.</text>
</comment>
<protein>
    <submittedName>
        <fullName evidence="2">ATP-grasp fold amidoligase family protein</fullName>
    </submittedName>
</protein>
<feature type="coiled-coil region" evidence="1">
    <location>
        <begin position="32"/>
        <end position="118"/>
    </location>
</feature>
<proteinExistence type="predicted"/>
<gene>
    <name evidence="2" type="ORF">ACFSUO_08125</name>
</gene>
<keyword evidence="1" id="KW-0175">Coiled coil</keyword>
<dbReference type="InterPro" id="IPR029465">
    <property type="entry name" value="ATPgrasp_TupA"/>
</dbReference>
<sequence length="481" mass="56001">MTKTHMYKGMVTINKQQDHWNNDTDSLPSEKEQELTGRLMEKEAEINKTDKKIKDNEKQIKNIEKSKTWKYSKPLMSGLFANSKDKQSEYIRQLEDKLEQTEKELYQAKEHIHHLKLNASKLDSQQISETVHAKKNDGKLLDYIDHLVRQKKEHNANYNRTLRYAARVFMNEKPDYKNLVYSKVLKGLHSEDIPEFMIRAGLTDENSISLSPAVSFRALLNVRMRQKQLTGTLPEWRLDNKPVAYSFIEQLGLRKPWTSSETYKLAELPEKENIVIKPADGAGSRGVYLVYGFNDIVDMKRSKNVGSWEQLKDSMEQDLETGWVQHDEWSVEELILENDNTPASDIKFYCFYGKVGLILEIVRVPERKYCWWTVTGERVRTGKYDEELFKGKGVTQDEIDLANDISLKIPAPFVRIDFLRSGDRLVFGEFTPKPGNYDEFDDATDQWMGDCFTEAQGRLTNDLLLGKQFEAYNQLMKTLNY</sequence>
<dbReference type="EMBL" id="JBHUNA010000018">
    <property type="protein sequence ID" value="MFD2760932.1"/>
    <property type="molecule type" value="Genomic_DNA"/>
</dbReference>
<dbReference type="Pfam" id="PF14305">
    <property type="entry name" value="ATPgrasp_TupA"/>
    <property type="match status" value="1"/>
</dbReference>
<evidence type="ECO:0000256" key="1">
    <source>
        <dbReference type="SAM" id="Coils"/>
    </source>
</evidence>
<accession>A0ABW5V4K5</accession>
<keyword evidence="3" id="KW-1185">Reference proteome</keyword>
<name>A0ABW5V4K5_9BACI</name>
<reference evidence="3" key="1">
    <citation type="journal article" date="2019" name="Int. J. Syst. Evol. Microbiol.">
        <title>The Global Catalogue of Microorganisms (GCM) 10K type strain sequencing project: providing services to taxonomists for standard genome sequencing and annotation.</title>
        <authorList>
            <consortium name="The Broad Institute Genomics Platform"/>
            <consortium name="The Broad Institute Genome Sequencing Center for Infectious Disease"/>
            <person name="Wu L."/>
            <person name="Ma J."/>
        </authorList>
    </citation>
    <scope>NUCLEOTIDE SEQUENCE [LARGE SCALE GENOMIC DNA]</scope>
    <source>
        <strain evidence="3">TISTR 1535</strain>
    </source>
</reference>
<organism evidence="2 3">
    <name type="scientific">Lentibacillus juripiscarius</name>
    <dbReference type="NCBI Taxonomy" id="257446"/>
    <lineage>
        <taxon>Bacteria</taxon>
        <taxon>Bacillati</taxon>
        <taxon>Bacillota</taxon>
        <taxon>Bacilli</taxon>
        <taxon>Bacillales</taxon>
        <taxon>Bacillaceae</taxon>
        <taxon>Lentibacillus</taxon>
    </lineage>
</organism>
<evidence type="ECO:0000313" key="3">
    <source>
        <dbReference type="Proteomes" id="UP001597502"/>
    </source>
</evidence>
<dbReference type="Proteomes" id="UP001597502">
    <property type="component" value="Unassembled WGS sequence"/>
</dbReference>